<feature type="domain" description="MYND-type" evidence="5">
    <location>
        <begin position="621"/>
        <end position="662"/>
    </location>
</feature>
<evidence type="ECO:0000256" key="4">
    <source>
        <dbReference type="PROSITE-ProRule" id="PRU00134"/>
    </source>
</evidence>
<evidence type="ECO:0000256" key="1">
    <source>
        <dbReference type="ARBA" id="ARBA00022723"/>
    </source>
</evidence>
<evidence type="ECO:0000256" key="2">
    <source>
        <dbReference type="ARBA" id="ARBA00022771"/>
    </source>
</evidence>
<evidence type="ECO:0000313" key="6">
    <source>
        <dbReference type="EMBL" id="KAJ7633266.1"/>
    </source>
</evidence>
<dbReference type="AlphaFoldDB" id="A0AAD7BXR2"/>
<organism evidence="6 7">
    <name type="scientific">Roridomyces roridus</name>
    <dbReference type="NCBI Taxonomy" id="1738132"/>
    <lineage>
        <taxon>Eukaryota</taxon>
        <taxon>Fungi</taxon>
        <taxon>Dikarya</taxon>
        <taxon>Basidiomycota</taxon>
        <taxon>Agaricomycotina</taxon>
        <taxon>Agaricomycetes</taxon>
        <taxon>Agaricomycetidae</taxon>
        <taxon>Agaricales</taxon>
        <taxon>Marasmiineae</taxon>
        <taxon>Mycenaceae</taxon>
        <taxon>Roridomyces</taxon>
    </lineage>
</organism>
<dbReference type="Gene3D" id="6.10.140.2220">
    <property type="match status" value="1"/>
</dbReference>
<dbReference type="PROSITE" id="PS50865">
    <property type="entry name" value="ZF_MYND_2"/>
    <property type="match status" value="1"/>
</dbReference>
<reference evidence="6" key="1">
    <citation type="submission" date="2023-03" db="EMBL/GenBank/DDBJ databases">
        <title>Massive genome expansion in bonnet fungi (Mycena s.s.) driven by repeated elements and novel gene families across ecological guilds.</title>
        <authorList>
            <consortium name="Lawrence Berkeley National Laboratory"/>
            <person name="Harder C.B."/>
            <person name="Miyauchi S."/>
            <person name="Viragh M."/>
            <person name="Kuo A."/>
            <person name="Thoen E."/>
            <person name="Andreopoulos B."/>
            <person name="Lu D."/>
            <person name="Skrede I."/>
            <person name="Drula E."/>
            <person name="Henrissat B."/>
            <person name="Morin E."/>
            <person name="Kohler A."/>
            <person name="Barry K."/>
            <person name="LaButti K."/>
            <person name="Morin E."/>
            <person name="Salamov A."/>
            <person name="Lipzen A."/>
            <person name="Mereny Z."/>
            <person name="Hegedus B."/>
            <person name="Baldrian P."/>
            <person name="Stursova M."/>
            <person name="Weitz H."/>
            <person name="Taylor A."/>
            <person name="Grigoriev I.V."/>
            <person name="Nagy L.G."/>
            <person name="Martin F."/>
            <person name="Kauserud H."/>
        </authorList>
    </citation>
    <scope>NUCLEOTIDE SEQUENCE</scope>
    <source>
        <strain evidence="6">9284</strain>
    </source>
</reference>
<name>A0AAD7BXR2_9AGAR</name>
<protein>
    <recommendedName>
        <fullName evidence="5">MYND-type domain-containing protein</fullName>
    </recommendedName>
</protein>
<dbReference type="SUPFAM" id="SSF144232">
    <property type="entry name" value="HIT/MYND zinc finger-like"/>
    <property type="match status" value="1"/>
</dbReference>
<dbReference type="EMBL" id="JARKIF010000008">
    <property type="protein sequence ID" value="KAJ7633266.1"/>
    <property type="molecule type" value="Genomic_DNA"/>
</dbReference>
<comment type="caution">
    <text evidence="6">The sequence shown here is derived from an EMBL/GenBank/DDBJ whole genome shotgun (WGS) entry which is preliminary data.</text>
</comment>
<evidence type="ECO:0000259" key="5">
    <source>
        <dbReference type="PROSITE" id="PS50865"/>
    </source>
</evidence>
<accession>A0AAD7BXR2</accession>
<sequence>MDTTKNVLFEAVSEEPPESPTAGRFWSKYAKYGVNKKLVFDDSPYHTVGTRNVPPAYAEVDVKLDDNGEKIDSFMLAGMVGMHVSSSGDVGLSSSGKNDTVRPVAGWWICVKKQNVISAQEEEAAEMARMMKELEEKYGPLSNFHLGATSSHQRLMKSSKPPQVPTIKLASCDPLAWDQQWRKVLAFVHGESAVFGPSLEVWCMKGQIATLIPGPKKRDEMVHCTRQVRKTLCSIQAEMTRDALPYLFPANLLQKKWMSATPERRGQIILAALVHGCSAMALLHQARWYTEKELDVESHRRDGQLFLDLLEEMMVNNPTSAPPTTPTYISNPVWDRMAADQQSTKVRASIRSTPAFYAALSRGWAAAVAWREATNQWPVALFLSVASFLSEEDIVSPANLEALVEGADNNMGPIPLTALRQIDIVVTLLNEPSLAHRTMAVFNALLVFLGHILDSLDSRHSSVQDIAHQLLTRLLRQELITNLLRVVRTLADVVQDLTAGKVVDMTFRILQRLFGVPSYNPLAQHQFSTGLPDAIVACAPRTNWAEVQDYLLYFLEKLLPSLTVYRDQLPLLKVALTQSPREPRQFSVLDVRDAWLRLVALVQRRVALSESHPGKLKACDNTLCGVIGTKAQLKRCTGCYAFYYCSIRCQSVDWHNEHKASCWGPHSILLNDRLFLVLPRQRSFLRAIVHEDYMNSKLQIYTDIVKCMRAHPNTGYFVHFNYVRGAAEISVHPLDLEAGDSEPGSGTNIKGYLGLDDSVTGSQGQDLLARAARSEGRMVLHVICFCVGGGYEQHWIVPLRSSSGMVCEEMARFAQGGEGEGEEGLVELVERSNAEVVEMH</sequence>
<dbReference type="InterPro" id="IPR002893">
    <property type="entry name" value="Znf_MYND"/>
</dbReference>
<evidence type="ECO:0000313" key="7">
    <source>
        <dbReference type="Proteomes" id="UP001221142"/>
    </source>
</evidence>
<dbReference type="Pfam" id="PF14388">
    <property type="entry name" value="DUF4419"/>
    <property type="match status" value="1"/>
</dbReference>
<proteinExistence type="predicted"/>
<dbReference type="Pfam" id="PF01753">
    <property type="entry name" value="zf-MYND"/>
    <property type="match status" value="1"/>
</dbReference>
<dbReference type="GO" id="GO:0008270">
    <property type="term" value="F:zinc ion binding"/>
    <property type="evidence" value="ECO:0007669"/>
    <property type="project" value="UniProtKB-KW"/>
</dbReference>
<dbReference type="InterPro" id="IPR025533">
    <property type="entry name" value="DUF4419"/>
</dbReference>
<evidence type="ECO:0000256" key="3">
    <source>
        <dbReference type="ARBA" id="ARBA00022833"/>
    </source>
</evidence>
<keyword evidence="2 4" id="KW-0863">Zinc-finger</keyword>
<keyword evidence="1" id="KW-0479">Metal-binding</keyword>
<keyword evidence="7" id="KW-1185">Reference proteome</keyword>
<gene>
    <name evidence="6" type="ORF">FB45DRAFT_1058199</name>
</gene>
<keyword evidence="3" id="KW-0862">Zinc</keyword>
<dbReference type="Proteomes" id="UP001221142">
    <property type="component" value="Unassembled WGS sequence"/>
</dbReference>